<feature type="region of interest" description="Disordered" evidence="1">
    <location>
        <begin position="1"/>
        <end position="109"/>
    </location>
</feature>
<evidence type="ECO:0000256" key="1">
    <source>
        <dbReference type="SAM" id="MobiDB-lite"/>
    </source>
</evidence>
<feature type="compositionally biased region" description="Acidic residues" evidence="1">
    <location>
        <begin position="71"/>
        <end position="85"/>
    </location>
</feature>
<proteinExistence type="predicted"/>
<keyword evidence="3" id="KW-1185">Reference proteome</keyword>
<feature type="compositionally biased region" description="Low complexity" evidence="1">
    <location>
        <begin position="86"/>
        <end position="101"/>
    </location>
</feature>
<dbReference type="Proteomes" id="UP001642540">
    <property type="component" value="Unassembled WGS sequence"/>
</dbReference>
<gene>
    <name evidence="2" type="ORF">ODALV1_LOCUS5406</name>
</gene>
<organism evidence="2 3">
    <name type="scientific">Orchesella dallaii</name>
    <dbReference type="NCBI Taxonomy" id="48710"/>
    <lineage>
        <taxon>Eukaryota</taxon>
        <taxon>Metazoa</taxon>
        <taxon>Ecdysozoa</taxon>
        <taxon>Arthropoda</taxon>
        <taxon>Hexapoda</taxon>
        <taxon>Collembola</taxon>
        <taxon>Entomobryomorpha</taxon>
        <taxon>Entomobryoidea</taxon>
        <taxon>Orchesellidae</taxon>
        <taxon>Orchesellinae</taxon>
        <taxon>Orchesella</taxon>
    </lineage>
</organism>
<accession>A0ABP1Q0Y4</accession>
<dbReference type="EMBL" id="CAXLJM020000016">
    <property type="protein sequence ID" value="CAL8083157.1"/>
    <property type="molecule type" value="Genomic_DNA"/>
</dbReference>
<comment type="caution">
    <text evidence="2">The sequence shown here is derived from an EMBL/GenBank/DDBJ whole genome shotgun (WGS) entry which is preliminary data.</text>
</comment>
<evidence type="ECO:0000313" key="2">
    <source>
        <dbReference type="EMBL" id="CAL8083157.1"/>
    </source>
</evidence>
<name>A0ABP1Q0Y4_9HEXA</name>
<feature type="compositionally biased region" description="Polar residues" evidence="1">
    <location>
        <begin position="11"/>
        <end position="67"/>
    </location>
</feature>
<reference evidence="2 3" key="1">
    <citation type="submission" date="2024-08" db="EMBL/GenBank/DDBJ databases">
        <authorList>
            <person name="Cucini C."/>
            <person name="Frati F."/>
        </authorList>
    </citation>
    <scope>NUCLEOTIDE SEQUENCE [LARGE SCALE GENOMIC DNA]</scope>
</reference>
<evidence type="ECO:0000313" key="3">
    <source>
        <dbReference type="Proteomes" id="UP001642540"/>
    </source>
</evidence>
<sequence length="208" mass="22836">MARHNSVYLASPTSDSTRNNHSSNTTLTPSKTDQQQQPVPSSNTSFPTSVVNLLDVASTSSGNQNHVHSCDDDDGGDEQDDESDSTECSSSDSEDNASSLDAGSNSVNSSFRIETDASQDSSDEESLHSVFSQFDIFDGSSTKASGNLSNTLWPKDRPLPFPRWDNKEPQVVHFKDILEYEEFARCIELVSQQTVATHKYNTVGNYIR</sequence>
<protein>
    <submittedName>
        <fullName evidence="2">Uncharacterized protein</fullName>
    </submittedName>
</protein>